<keyword evidence="2" id="KW-0813">Transport</keyword>
<protein>
    <submittedName>
        <fullName evidence="9">MFS transporter</fullName>
    </submittedName>
</protein>
<dbReference type="Gene3D" id="1.20.1720.10">
    <property type="entry name" value="Multidrug resistance protein D"/>
    <property type="match status" value="1"/>
</dbReference>
<feature type="transmembrane region" description="Helical" evidence="7">
    <location>
        <begin position="91"/>
        <end position="110"/>
    </location>
</feature>
<dbReference type="RefSeq" id="WP_313761761.1">
    <property type="nucleotide sequence ID" value="NZ_BAAAVH010000049.1"/>
</dbReference>
<feature type="transmembrane region" description="Helical" evidence="7">
    <location>
        <begin position="436"/>
        <end position="454"/>
    </location>
</feature>
<dbReference type="InterPro" id="IPR036259">
    <property type="entry name" value="MFS_trans_sf"/>
</dbReference>
<accession>A0ABW1EUZ0</accession>
<evidence type="ECO:0000259" key="8">
    <source>
        <dbReference type="PROSITE" id="PS50850"/>
    </source>
</evidence>
<evidence type="ECO:0000313" key="10">
    <source>
        <dbReference type="Proteomes" id="UP001596067"/>
    </source>
</evidence>
<dbReference type="EMBL" id="JBHSOD010000010">
    <property type="protein sequence ID" value="MFC5885599.1"/>
    <property type="molecule type" value="Genomic_DNA"/>
</dbReference>
<keyword evidence="5 7" id="KW-0472">Membrane</keyword>
<evidence type="ECO:0000256" key="6">
    <source>
        <dbReference type="ARBA" id="ARBA00023251"/>
    </source>
</evidence>
<feature type="transmembrane region" description="Helical" evidence="7">
    <location>
        <begin position="116"/>
        <end position="135"/>
    </location>
</feature>
<keyword evidence="3 7" id="KW-0812">Transmembrane</keyword>
<dbReference type="CDD" id="cd17321">
    <property type="entry name" value="MFS_MMR_MDR_like"/>
    <property type="match status" value="1"/>
</dbReference>
<feature type="transmembrane region" description="Helical" evidence="7">
    <location>
        <begin position="364"/>
        <end position="390"/>
    </location>
</feature>
<keyword evidence="6" id="KW-0046">Antibiotic resistance</keyword>
<proteinExistence type="predicted"/>
<comment type="subcellular location">
    <subcellularLocation>
        <location evidence="1">Cell membrane</location>
        <topology evidence="1">Multi-pass membrane protein</topology>
    </subcellularLocation>
</comment>
<feature type="domain" description="Major facilitator superfamily (MFS) profile" evidence="8">
    <location>
        <begin position="22"/>
        <end position="461"/>
    </location>
</feature>
<dbReference type="SUPFAM" id="SSF103473">
    <property type="entry name" value="MFS general substrate transporter"/>
    <property type="match status" value="1"/>
</dbReference>
<organism evidence="9 10">
    <name type="scientific">Kitasatospora aburaviensis</name>
    <dbReference type="NCBI Taxonomy" id="67265"/>
    <lineage>
        <taxon>Bacteria</taxon>
        <taxon>Bacillati</taxon>
        <taxon>Actinomycetota</taxon>
        <taxon>Actinomycetes</taxon>
        <taxon>Kitasatosporales</taxon>
        <taxon>Streptomycetaceae</taxon>
        <taxon>Kitasatospora</taxon>
    </lineage>
</organism>
<evidence type="ECO:0000313" key="9">
    <source>
        <dbReference type="EMBL" id="MFC5885599.1"/>
    </source>
</evidence>
<evidence type="ECO:0000256" key="7">
    <source>
        <dbReference type="SAM" id="Phobius"/>
    </source>
</evidence>
<evidence type="ECO:0000256" key="1">
    <source>
        <dbReference type="ARBA" id="ARBA00004651"/>
    </source>
</evidence>
<feature type="transmembrane region" description="Helical" evidence="7">
    <location>
        <begin position="22"/>
        <end position="43"/>
    </location>
</feature>
<evidence type="ECO:0000256" key="3">
    <source>
        <dbReference type="ARBA" id="ARBA00022692"/>
    </source>
</evidence>
<dbReference type="InterPro" id="IPR011701">
    <property type="entry name" value="MFS"/>
</dbReference>
<dbReference type="Pfam" id="PF07690">
    <property type="entry name" value="MFS_1"/>
    <property type="match status" value="1"/>
</dbReference>
<evidence type="ECO:0000256" key="2">
    <source>
        <dbReference type="ARBA" id="ARBA00022448"/>
    </source>
</evidence>
<dbReference type="PANTHER" id="PTHR42718">
    <property type="entry name" value="MAJOR FACILITATOR SUPERFAMILY MULTIDRUG TRANSPORTER MFSC"/>
    <property type="match status" value="1"/>
</dbReference>
<dbReference type="Proteomes" id="UP001596067">
    <property type="component" value="Unassembled WGS sequence"/>
</dbReference>
<dbReference type="PANTHER" id="PTHR42718:SF9">
    <property type="entry name" value="MAJOR FACILITATOR SUPERFAMILY MULTIDRUG TRANSPORTER MFSC"/>
    <property type="match status" value="1"/>
</dbReference>
<name>A0ABW1EUZ0_9ACTN</name>
<gene>
    <name evidence="9" type="ORF">ACFP0N_11520</name>
</gene>
<feature type="transmembrane region" description="Helical" evidence="7">
    <location>
        <begin position="274"/>
        <end position="298"/>
    </location>
</feature>
<dbReference type="PROSITE" id="PS50850">
    <property type="entry name" value="MFS"/>
    <property type="match status" value="1"/>
</dbReference>
<reference evidence="10" key="1">
    <citation type="journal article" date="2019" name="Int. J. Syst. Evol. Microbiol.">
        <title>The Global Catalogue of Microorganisms (GCM) 10K type strain sequencing project: providing services to taxonomists for standard genome sequencing and annotation.</title>
        <authorList>
            <consortium name="The Broad Institute Genomics Platform"/>
            <consortium name="The Broad Institute Genome Sequencing Center for Infectious Disease"/>
            <person name="Wu L."/>
            <person name="Ma J."/>
        </authorList>
    </citation>
    <scope>NUCLEOTIDE SEQUENCE [LARGE SCALE GENOMIC DNA]</scope>
    <source>
        <strain evidence="10">CGMCC 4.1469</strain>
    </source>
</reference>
<keyword evidence="4 7" id="KW-1133">Transmembrane helix</keyword>
<feature type="transmembrane region" description="Helical" evidence="7">
    <location>
        <begin position="175"/>
        <end position="198"/>
    </location>
</feature>
<dbReference type="Gene3D" id="1.20.1250.20">
    <property type="entry name" value="MFS general substrate transporter like domains"/>
    <property type="match status" value="1"/>
</dbReference>
<evidence type="ECO:0000256" key="4">
    <source>
        <dbReference type="ARBA" id="ARBA00022989"/>
    </source>
</evidence>
<feature type="transmembrane region" description="Helical" evidence="7">
    <location>
        <begin position="58"/>
        <end position="79"/>
    </location>
</feature>
<comment type="caution">
    <text evidence="9">The sequence shown here is derived from an EMBL/GenBank/DDBJ whole genome shotgun (WGS) entry which is preliminary data.</text>
</comment>
<sequence length="467" mass="45884">MTTAIAPTPPISTPRPPGRTRALLGVALGYFMVLLDTTVLSVAEPDLAASLGGSTAGLQWAVTGYSVAFGALLLSAGAAADRFGAHKAFRFGIAAFGAGSLLAACAPDLWTLVLLRAVLGAAAAASVPAGTAVIARLYPVPRERARAVAVWAAVSGCAMAFGPMAGGVLVDLSGWRAVFLVNVPLAVLVLALVAGAAVRCPPGTRRIDRWTQLAVCATLALLTDALIALGAGAWTHAGCAAAGTAAAGLAFAARERRGPAPVLPPALLGTRGMPTLLLAGAAVNFALLGVLFVLPLLLQQTLGLSPTMAGVAFLPMTLPPGFNPLLTGRIVARVGPWRPVLGGLALLAAGCAVIATAVSAGTPYALLAVGLLLAGLGVSFALPALVTAVVNTAPEGAAGAAGGLLNAVRQVGATLGVAATGAFIGVGAHADDGSPAVAMLLPAAACTLAALLVARSRRGAAVGAGVR</sequence>
<feature type="transmembrane region" description="Helical" evidence="7">
    <location>
        <begin position="339"/>
        <end position="358"/>
    </location>
</feature>
<keyword evidence="10" id="KW-1185">Reference proteome</keyword>
<dbReference type="InterPro" id="IPR020846">
    <property type="entry name" value="MFS_dom"/>
</dbReference>
<feature type="transmembrane region" description="Helical" evidence="7">
    <location>
        <begin position="411"/>
        <end position="430"/>
    </location>
</feature>
<feature type="transmembrane region" description="Helical" evidence="7">
    <location>
        <begin position="147"/>
        <end position="169"/>
    </location>
</feature>
<evidence type="ECO:0000256" key="5">
    <source>
        <dbReference type="ARBA" id="ARBA00023136"/>
    </source>
</evidence>
<feature type="transmembrane region" description="Helical" evidence="7">
    <location>
        <begin position="210"/>
        <end position="228"/>
    </location>
</feature>